<dbReference type="InterPro" id="IPR050492">
    <property type="entry name" value="Bact_metal-bind_prot9"/>
</dbReference>
<keyword evidence="3" id="KW-0479">Metal-binding</keyword>
<dbReference type="Gene3D" id="3.40.50.1980">
    <property type="entry name" value="Nitrogenase molybdenum iron protein domain"/>
    <property type="match status" value="2"/>
</dbReference>
<dbReference type="GO" id="GO:0007155">
    <property type="term" value="P:cell adhesion"/>
    <property type="evidence" value="ECO:0007669"/>
    <property type="project" value="InterPro"/>
</dbReference>
<evidence type="ECO:0000256" key="5">
    <source>
        <dbReference type="RuleBase" id="RU003512"/>
    </source>
</evidence>
<sequence length="300" mass="33010">MKRTLLLLPLLTGCAATVAEEDLSQRRMRVTTTVNMLTDVVRQVGGKRVTVTGLMEPGVDPHYYKASAGDVRTLAKADVTFYVGLHLEGKMSEILERMDRFHPTFAVGEAIPTNRLHRVASGVDPHVWFDVSLWKYTVGAVRAGLTKMDPASASYYANNARRYLAELSRLDTWVESELGRIPKARRVLISAHDAFGYFGERYDVEVRGLQGISTVAEAGTHDVRGLAAFIAEREIGAIFVESSVPRRNVEAVRQAVLARGHDVEIGGELFTDSAGAEGTPEGTYVGMIRHNVELLVKALR</sequence>
<dbReference type="OrthoDB" id="9793396at2"/>
<accession>A0A318SAQ7</accession>
<dbReference type="InterPro" id="IPR006127">
    <property type="entry name" value="ZnuA-like"/>
</dbReference>
<dbReference type="GO" id="GO:0030313">
    <property type="term" value="C:cell envelope"/>
    <property type="evidence" value="ECO:0007669"/>
    <property type="project" value="UniProtKB-SubCell"/>
</dbReference>
<dbReference type="SUPFAM" id="SSF53807">
    <property type="entry name" value="Helical backbone' metal receptor"/>
    <property type="match status" value="1"/>
</dbReference>
<evidence type="ECO:0000313" key="8">
    <source>
        <dbReference type="Proteomes" id="UP000248326"/>
    </source>
</evidence>
<gene>
    <name evidence="7" type="ORF">DES52_108148</name>
</gene>
<comment type="subcellular location">
    <subcellularLocation>
        <location evidence="1">Cell envelope</location>
    </subcellularLocation>
</comment>
<dbReference type="PANTHER" id="PTHR42953">
    <property type="entry name" value="HIGH-AFFINITY ZINC UPTAKE SYSTEM PROTEIN ZNUA-RELATED"/>
    <property type="match status" value="1"/>
</dbReference>
<dbReference type="Proteomes" id="UP000248326">
    <property type="component" value="Unassembled WGS sequence"/>
</dbReference>
<dbReference type="Pfam" id="PF01297">
    <property type="entry name" value="ZnuA"/>
    <property type="match status" value="1"/>
</dbReference>
<feature type="chain" id="PRO_5016353193" evidence="6">
    <location>
        <begin position="20"/>
        <end position="300"/>
    </location>
</feature>
<comment type="similarity">
    <text evidence="5">Belongs to the bacterial solute-binding protein 9 family.</text>
</comment>
<evidence type="ECO:0000256" key="2">
    <source>
        <dbReference type="ARBA" id="ARBA00022448"/>
    </source>
</evidence>
<dbReference type="GO" id="GO:0030001">
    <property type="term" value="P:metal ion transport"/>
    <property type="evidence" value="ECO:0007669"/>
    <property type="project" value="InterPro"/>
</dbReference>
<dbReference type="GO" id="GO:0046872">
    <property type="term" value="F:metal ion binding"/>
    <property type="evidence" value="ECO:0007669"/>
    <property type="project" value="UniProtKB-KW"/>
</dbReference>
<evidence type="ECO:0000256" key="3">
    <source>
        <dbReference type="ARBA" id="ARBA00022723"/>
    </source>
</evidence>
<dbReference type="PANTHER" id="PTHR42953:SF1">
    <property type="entry name" value="METAL-BINDING PROTEIN HI_0362-RELATED"/>
    <property type="match status" value="1"/>
</dbReference>
<keyword evidence="8" id="KW-1185">Reference proteome</keyword>
<evidence type="ECO:0000256" key="6">
    <source>
        <dbReference type="SAM" id="SignalP"/>
    </source>
</evidence>
<feature type="signal peptide" evidence="6">
    <location>
        <begin position="1"/>
        <end position="19"/>
    </location>
</feature>
<proteinExistence type="inferred from homology"/>
<dbReference type="EMBL" id="QJSX01000008">
    <property type="protein sequence ID" value="PYE53618.1"/>
    <property type="molecule type" value="Genomic_DNA"/>
</dbReference>
<dbReference type="PRINTS" id="PR00691">
    <property type="entry name" value="ADHESINB"/>
</dbReference>
<dbReference type="RefSeq" id="WP_110886973.1">
    <property type="nucleotide sequence ID" value="NZ_QJSX01000008.1"/>
</dbReference>
<organism evidence="7 8">
    <name type="scientific">Deinococcus yavapaiensis KR-236</name>
    <dbReference type="NCBI Taxonomy" id="694435"/>
    <lineage>
        <taxon>Bacteria</taxon>
        <taxon>Thermotogati</taxon>
        <taxon>Deinococcota</taxon>
        <taxon>Deinococci</taxon>
        <taxon>Deinococcales</taxon>
        <taxon>Deinococcaceae</taxon>
        <taxon>Deinococcus</taxon>
    </lineage>
</organism>
<name>A0A318SAQ7_9DEIO</name>
<evidence type="ECO:0000256" key="4">
    <source>
        <dbReference type="ARBA" id="ARBA00022729"/>
    </source>
</evidence>
<evidence type="ECO:0000256" key="1">
    <source>
        <dbReference type="ARBA" id="ARBA00004196"/>
    </source>
</evidence>
<dbReference type="InterPro" id="IPR006129">
    <property type="entry name" value="AdhesinB"/>
</dbReference>
<dbReference type="InterPro" id="IPR006128">
    <property type="entry name" value="Lipoprotein_PsaA-like"/>
</dbReference>
<dbReference type="AlphaFoldDB" id="A0A318SAQ7"/>
<reference evidence="7 8" key="1">
    <citation type="submission" date="2018-06" db="EMBL/GenBank/DDBJ databases">
        <title>Genomic Encyclopedia of Type Strains, Phase IV (KMG-IV): sequencing the most valuable type-strain genomes for metagenomic binning, comparative biology and taxonomic classification.</title>
        <authorList>
            <person name="Goeker M."/>
        </authorList>
    </citation>
    <scope>NUCLEOTIDE SEQUENCE [LARGE SCALE GENOMIC DNA]</scope>
    <source>
        <strain evidence="7 8">DSM 18048</strain>
    </source>
</reference>
<keyword evidence="2 5" id="KW-0813">Transport</keyword>
<comment type="caution">
    <text evidence="7">The sequence shown here is derived from an EMBL/GenBank/DDBJ whole genome shotgun (WGS) entry which is preliminary data.</text>
</comment>
<keyword evidence="4 6" id="KW-0732">Signal</keyword>
<protein>
    <submittedName>
        <fullName evidence="7">Manganese/zinc/iron transport system substrate-binding protein</fullName>
    </submittedName>
</protein>
<evidence type="ECO:0000313" key="7">
    <source>
        <dbReference type="EMBL" id="PYE53618.1"/>
    </source>
</evidence>
<dbReference type="PRINTS" id="PR00690">
    <property type="entry name" value="ADHESNFAMILY"/>
</dbReference>